<dbReference type="RefSeq" id="WP_123927194.1">
    <property type="nucleotide sequence ID" value="NZ_JBPSDP010000004.1"/>
</dbReference>
<gene>
    <name evidence="2" type="ORF">EF294_06825</name>
</gene>
<sequence>MKAVSRIRTFGTFSRALATVGVAMTIALAAPSTLASEASAAPPPPLPIEFDLSRYTPVNPDAFRSLAYEDNGRSYFTTGRYMCQVGPQDRYVGCAGSPATAPADTPASRTLGATIAGDQQGPSWVRTNWPFAPTYRFGSTTGFRPPILHVGQRVTIAGVTCTVPAPNEVACRTGSRALIFAPEWHKFFYPAWDQAHDGNPASQYLPAALRGSSQLPAEPVAPA</sequence>
<evidence type="ECO:0000313" key="2">
    <source>
        <dbReference type="EMBL" id="RPA64817.1"/>
    </source>
</evidence>
<proteinExistence type="predicted"/>
<accession>A0A3N4GTP2</accession>
<comment type="caution">
    <text evidence="2">The sequence shown here is derived from an EMBL/GenBank/DDBJ whole genome shotgun (WGS) entry which is preliminary data.</text>
</comment>
<keyword evidence="3" id="KW-1185">Reference proteome</keyword>
<dbReference type="AlphaFoldDB" id="A0A3N4GTP2"/>
<feature type="signal peptide" evidence="1">
    <location>
        <begin position="1"/>
        <end position="29"/>
    </location>
</feature>
<protein>
    <submittedName>
        <fullName evidence="2">Uncharacterized protein</fullName>
    </submittedName>
</protein>
<feature type="chain" id="PRO_5018093610" evidence="1">
    <location>
        <begin position="30"/>
        <end position="223"/>
    </location>
</feature>
<evidence type="ECO:0000256" key="1">
    <source>
        <dbReference type="SAM" id="SignalP"/>
    </source>
</evidence>
<dbReference type="Proteomes" id="UP000267536">
    <property type="component" value="Unassembled WGS sequence"/>
</dbReference>
<evidence type="ECO:0000313" key="3">
    <source>
        <dbReference type="Proteomes" id="UP000267536"/>
    </source>
</evidence>
<keyword evidence="1" id="KW-0732">Signal</keyword>
<reference evidence="2 3" key="1">
    <citation type="submission" date="2018-11" db="EMBL/GenBank/DDBJ databases">
        <title>Draft genome sequence of Gordonia sp. RS15-1S isolated from rice stems.</title>
        <authorList>
            <person name="Muangham S."/>
        </authorList>
    </citation>
    <scope>NUCLEOTIDE SEQUENCE [LARGE SCALE GENOMIC DNA]</scope>
    <source>
        <strain evidence="2 3">RS15-1S</strain>
    </source>
</reference>
<dbReference type="OrthoDB" id="4380409at2"/>
<name>A0A3N4GTP2_9ACTN</name>
<dbReference type="EMBL" id="RKMH01000004">
    <property type="protein sequence ID" value="RPA64817.1"/>
    <property type="molecule type" value="Genomic_DNA"/>
</dbReference>
<organism evidence="2 3">
    <name type="scientific">Gordonia oryzae</name>
    <dbReference type="NCBI Taxonomy" id="2487349"/>
    <lineage>
        <taxon>Bacteria</taxon>
        <taxon>Bacillati</taxon>
        <taxon>Actinomycetota</taxon>
        <taxon>Actinomycetes</taxon>
        <taxon>Mycobacteriales</taxon>
        <taxon>Gordoniaceae</taxon>
        <taxon>Gordonia</taxon>
    </lineage>
</organism>